<accession>A0AAD6S3I9</accession>
<organism evidence="1 2">
    <name type="scientific">Mycena alexandri</name>
    <dbReference type="NCBI Taxonomy" id="1745969"/>
    <lineage>
        <taxon>Eukaryota</taxon>
        <taxon>Fungi</taxon>
        <taxon>Dikarya</taxon>
        <taxon>Basidiomycota</taxon>
        <taxon>Agaricomycotina</taxon>
        <taxon>Agaricomycetes</taxon>
        <taxon>Agaricomycetidae</taxon>
        <taxon>Agaricales</taxon>
        <taxon>Marasmiineae</taxon>
        <taxon>Mycenaceae</taxon>
        <taxon>Mycena</taxon>
    </lineage>
</organism>
<evidence type="ECO:0000313" key="2">
    <source>
        <dbReference type="Proteomes" id="UP001218188"/>
    </source>
</evidence>
<dbReference type="AlphaFoldDB" id="A0AAD6S3I9"/>
<protein>
    <submittedName>
        <fullName evidence="1">Uncharacterized protein</fullName>
    </submittedName>
</protein>
<gene>
    <name evidence="1" type="ORF">C8F04DRAFT_890319</name>
</gene>
<keyword evidence="2" id="KW-1185">Reference proteome</keyword>
<feature type="non-terminal residue" evidence="1">
    <location>
        <position position="1"/>
    </location>
</feature>
<comment type="caution">
    <text evidence="1">The sequence shown here is derived from an EMBL/GenBank/DDBJ whole genome shotgun (WGS) entry which is preliminary data.</text>
</comment>
<evidence type="ECO:0000313" key="1">
    <source>
        <dbReference type="EMBL" id="KAJ7020413.1"/>
    </source>
</evidence>
<dbReference type="Proteomes" id="UP001218188">
    <property type="component" value="Unassembled WGS sequence"/>
</dbReference>
<dbReference type="EMBL" id="JARJCM010000264">
    <property type="protein sequence ID" value="KAJ7020413.1"/>
    <property type="molecule type" value="Genomic_DNA"/>
</dbReference>
<proteinExistence type="predicted"/>
<reference evidence="1" key="1">
    <citation type="submission" date="2023-03" db="EMBL/GenBank/DDBJ databases">
        <title>Massive genome expansion in bonnet fungi (Mycena s.s.) driven by repeated elements and novel gene families across ecological guilds.</title>
        <authorList>
            <consortium name="Lawrence Berkeley National Laboratory"/>
            <person name="Harder C.B."/>
            <person name="Miyauchi S."/>
            <person name="Viragh M."/>
            <person name="Kuo A."/>
            <person name="Thoen E."/>
            <person name="Andreopoulos B."/>
            <person name="Lu D."/>
            <person name="Skrede I."/>
            <person name="Drula E."/>
            <person name="Henrissat B."/>
            <person name="Morin E."/>
            <person name="Kohler A."/>
            <person name="Barry K."/>
            <person name="LaButti K."/>
            <person name="Morin E."/>
            <person name="Salamov A."/>
            <person name="Lipzen A."/>
            <person name="Mereny Z."/>
            <person name="Hegedus B."/>
            <person name="Baldrian P."/>
            <person name="Stursova M."/>
            <person name="Weitz H."/>
            <person name="Taylor A."/>
            <person name="Grigoriev I.V."/>
            <person name="Nagy L.G."/>
            <person name="Martin F."/>
            <person name="Kauserud H."/>
        </authorList>
    </citation>
    <scope>NUCLEOTIDE SEQUENCE</scope>
    <source>
        <strain evidence="1">CBHHK200</strain>
    </source>
</reference>
<name>A0AAD6S3I9_9AGAR</name>
<sequence>MDIKFIGSGPAAKAILYYITDYITKSQLQAHVAYAALEGALHRLGDFNAEEDELTARAKRLLQRCAHSLISKQEMSAQQVVSYLMDFEDHFTNEDLDHSGKLVPTATQACDYQKRGELLENVCVWDFVAQTEKVKIKRAKFEHAELDEDRKAESEDEVDDLLGEDSRWTQDNVLDFDGRSRPTVPFQPTHLEDATHVIKVRSFTRRKVPVPIGPALPKRSDTAFIEKHARLMLILFKPWRHASDLRDPDQTWSSAYSEFLPMCDPEHVERIENMQLLHECKDSRDAH</sequence>